<dbReference type="InterPro" id="IPR013087">
    <property type="entry name" value="Znf_C2H2_type"/>
</dbReference>
<dbReference type="PANTHER" id="PTHR22938">
    <property type="entry name" value="ZINC FINGER PROTEIN 598"/>
    <property type="match status" value="1"/>
</dbReference>
<protein>
    <recommendedName>
        <fullName evidence="1">RanBP-type and C3HC4-type zinc finger-containing protein 1</fullName>
    </recommendedName>
</protein>
<dbReference type="GO" id="GO:0072344">
    <property type="term" value="P:rescue of stalled ribosome"/>
    <property type="evidence" value="ECO:0007669"/>
    <property type="project" value="InterPro"/>
</dbReference>
<evidence type="ECO:0000313" key="10">
    <source>
        <dbReference type="Proteomes" id="UP001311799"/>
    </source>
</evidence>
<gene>
    <name evidence="9" type="ORF">RS030_6861</name>
</gene>
<dbReference type="PROSITE" id="PS01358">
    <property type="entry name" value="ZF_RANBP2_1"/>
    <property type="match status" value="1"/>
</dbReference>
<feature type="domain" description="RING-type" evidence="7">
    <location>
        <begin position="60"/>
        <end position="103"/>
    </location>
</feature>
<dbReference type="GO" id="GO:0061630">
    <property type="term" value="F:ubiquitin protein ligase activity"/>
    <property type="evidence" value="ECO:0007669"/>
    <property type="project" value="InterPro"/>
</dbReference>
<feature type="region of interest" description="Disordered" evidence="6">
    <location>
        <begin position="410"/>
        <end position="430"/>
    </location>
</feature>
<feature type="domain" description="RanBP2-type" evidence="8">
    <location>
        <begin position="1135"/>
        <end position="1164"/>
    </location>
</feature>
<dbReference type="PROSITE" id="PS50199">
    <property type="entry name" value="ZF_RANBP2_2"/>
    <property type="match status" value="1"/>
</dbReference>
<evidence type="ECO:0000256" key="5">
    <source>
        <dbReference type="PROSITE-ProRule" id="PRU00322"/>
    </source>
</evidence>
<feature type="compositionally biased region" description="Polar residues" evidence="6">
    <location>
        <begin position="1095"/>
        <end position="1106"/>
    </location>
</feature>
<reference evidence="9 10" key="1">
    <citation type="submission" date="2023-10" db="EMBL/GenBank/DDBJ databases">
        <title>Comparative genomics analysis reveals potential genetic determinants of host preference in Cryptosporidium xiaoi.</title>
        <authorList>
            <person name="Xiao L."/>
            <person name="Li J."/>
        </authorList>
    </citation>
    <scope>NUCLEOTIDE SEQUENCE [LARGE SCALE GENOMIC DNA]</scope>
    <source>
        <strain evidence="9 10">52996</strain>
    </source>
</reference>
<dbReference type="PROSITE" id="PS00518">
    <property type="entry name" value="ZF_RING_1"/>
    <property type="match status" value="1"/>
</dbReference>
<name>A0AAV9XV21_9CRYT</name>
<keyword evidence="4" id="KW-0862">Zinc</keyword>
<dbReference type="AlphaFoldDB" id="A0AAV9XV21"/>
<dbReference type="SMART" id="SM00355">
    <property type="entry name" value="ZnF_C2H2"/>
    <property type="match status" value="2"/>
</dbReference>
<accession>A0AAV9XV21</accession>
<comment type="caution">
    <text evidence="9">The sequence shown here is derived from an EMBL/GenBank/DDBJ whole genome shotgun (WGS) entry which is preliminary data.</text>
</comment>
<evidence type="ECO:0000259" key="8">
    <source>
        <dbReference type="PROSITE" id="PS50199"/>
    </source>
</evidence>
<evidence type="ECO:0000256" key="1">
    <source>
        <dbReference type="ARBA" id="ARBA00017887"/>
    </source>
</evidence>
<dbReference type="GO" id="GO:0016567">
    <property type="term" value="P:protein ubiquitination"/>
    <property type="evidence" value="ECO:0007669"/>
    <property type="project" value="TreeGrafter"/>
</dbReference>
<evidence type="ECO:0000256" key="4">
    <source>
        <dbReference type="ARBA" id="ARBA00022833"/>
    </source>
</evidence>
<dbReference type="GO" id="GO:0043022">
    <property type="term" value="F:ribosome binding"/>
    <property type="evidence" value="ECO:0007669"/>
    <property type="project" value="TreeGrafter"/>
</dbReference>
<evidence type="ECO:0000259" key="7">
    <source>
        <dbReference type="PROSITE" id="PS50089"/>
    </source>
</evidence>
<feature type="compositionally biased region" description="Basic and acidic residues" evidence="6">
    <location>
        <begin position="1126"/>
        <end position="1136"/>
    </location>
</feature>
<feature type="region of interest" description="Disordered" evidence="6">
    <location>
        <begin position="1081"/>
        <end position="1136"/>
    </location>
</feature>
<dbReference type="SUPFAM" id="SSF57850">
    <property type="entry name" value="RING/U-box"/>
    <property type="match status" value="1"/>
</dbReference>
<sequence>MNKKTRSKGELKLFGRDIKQWVDLKISENKFNGKNVYGELSFRENSNKTVNTSCKKSRQCRICMNDLVVFGIDFSLKCLHAICWCCMLRLRFLLKNKECPFCKKIIEYAYITSNSIYFDYIMDGSIGSSSKGDCDNSNNENSDFSVTLKHPKEKDMDNDLFSDVYKVYYESYACKWYLEKILEYRCWYPNCRPDYIQYIETGNENEPSYKDIRSLGEHLFQKHRVRCCHVCIEKRKTMLLPEHFLFAIKDIKRHMIKGEMHLKPPILPHISCPICRVWCLDKEDFSDHVKNEHFSCTICEEKENSILNERGNKQRSNAELESELDNDDEINSDGIPRITYVYKDYASLQLHWKKKHYPCEHENCMFIVFENESELLFHRATHHSAVDRRGNITVPIAVTSYRQQMQRRIVDGSGGGVPASSSTSSNYTTASLSHSNLRSTDISQILNTPTPSLYSLDESSNESLSKMSKDKSILWRSMLTNDLTKCIQIVRDDLAIQLGLEEKCRDLGKWSLNTINRLYINNEMIPRMIRKIGSGYINGEISPRLFITETILLLWGGSFNVGKSGNVGTLKEIKREFKSISTSPNAIKYYFSPIHEPILVTLDINGNGGKKIPSQFIDRILIKEADWSVLSSDIASMLLASLILGLPKMNNRKELLDSLILVRDEIQSQKLYIVTKKNNDVVGSDHNRTLMGRGTTDGNIPRFKFGSLENQLTFEGLSIIDEGNEDIDGDTNKVGNKEDTINAKVVEKKYVIFEKLIRPEDIIISSKITFLESIYSFLNICWPKIQDKFLLNKENHENYILSENERNKIRDEFKLLNFSQTTTEISALSSLYQHTSNIVTSANTIERILGLRAPYYRLAAGSNNGSYGKIEGLDTDFNCKEGNEKPTSKHDGGRMEAYNGAIGSDIILSKQWLNICSKALNKICIYDIEIIHIYCKSCMETLCDSNYILKEKNRELSLRNGDVFGETASSIGESSNDHLPRVVSASSGVISHKTPGNSAVSYIGSNNINSNINNNIYNGVAGVNSNSVKLTGNLGTGNNWSKVNTHSFYDISAPKTVFASSGRVISHPQTTLSSVVKKTNINSNSSNDDMESRNNKNFVSSLNTPSPNTPDEKNPNNFPSLPVKIESNKNTKTKRENAPKWRCMLCTNMNPGYRSRCTICSTKK</sequence>
<dbReference type="InterPro" id="IPR044288">
    <property type="entry name" value="ZNF598/HEL2"/>
</dbReference>
<evidence type="ECO:0000256" key="6">
    <source>
        <dbReference type="SAM" id="MobiDB-lite"/>
    </source>
</evidence>
<evidence type="ECO:0000256" key="3">
    <source>
        <dbReference type="ARBA" id="ARBA00022771"/>
    </source>
</evidence>
<proteinExistence type="predicted"/>
<dbReference type="GO" id="GO:0008270">
    <property type="term" value="F:zinc ion binding"/>
    <property type="evidence" value="ECO:0007669"/>
    <property type="project" value="UniProtKB-KW"/>
</dbReference>
<keyword evidence="3 5" id="KW-0863">Zinc-finger</keyword>
<dbReference type="InterPro" id="IPR001841">
    <property type="entry name" value="Znf_RING"/>
</dbReference>
<dbReference type="EMBL" id="JAWDEY010000034">
    <property type="protein sequence ID" value="KAK6588344.1"/>
    <property type="molecule type" value="Genomic_DNA"/>
</dbReference>
<dbReference type="PROSITE" id="PS50089">
    <property type="entry name" value="ZF_RING_2"/>
    <property type="match status" value="1"/>
</dbReference>
<dbReference type="InterPro" id="IPR001876">
    <property type="entry name" value="Znf_RanBP2"/>
</dbReference>
<dbReference type="PANTHER" id="PTHR22938:SF0">
    <property type="entry name" value="E3 UBIQUITIN-PROTEIN LIGASE ZNF598"/>
    <property type="match status" value="1"/>
</dbReference>
<evidence type="ECO:0000256" key="2">
    <source>
        <dbReference type="ARBA" id="ARBA00022723"/>
    </source>
</evidence>
<keyword evidence="2" id="KW-0479">Metal-binding</keyword>
<evidence type="ECO:0000313" key="9">
    <source>
        <dbReference type="EMBL" id="KAK6588344.1"/>
    </source>
</evidence>
<keyword evidence="10" id="KW-1185">Reference proteome</keyword>
<dbReference type="Proteomes" id="UP001311799">
    <property type="component" value="Unassembled WGS sequence"/>
</dbReference>
<organism evidence="9 10">
    <name type="scientific">Cryptosporidium xiaoi</name>
    <dbReference type="NCBI Taxonomy" id="659607"/>
    <lineage>
        <taxon>Eukaryota</taxon>
        <taxon>Sar</taxon>
        <taxon>Alveolata</taxon>
        <taxon>Apicomplexa</taxon>
        <taxon>Conoidasida</taxon>
        <taxon>Coccidia</taxon>
        <taxon>Eucoccidiorida</taxon>
        <taxon>Eimeriorina</taxon>
        <taxon>Cryptosporidiidae</taxon>
        <taxon>Cryptosporidium</taxon>
    </lineage>
</organism>
<feature type="compositionally biased region" description="Low complexity" evidence="6">
    <location>
        <begin position="420"/>
        <end position="430"/>
    </location>
</feature>
<dbReference type="InterPro" id="IPR017907">
    <property type="entry name" value="Znf_RING_CS"/>
</dbReference>